<evidence type="ECO:0000313" key="1">
    <source>
        <dbReference type="EMBL" id="MED6154438.1"/>
    </source>
</evidence>
<accession>A0ABU6U3N8</accession>
<organism evidence="1 2">
    <name type="scientific">Stylosanthes scabra</name>
    <dbReference type="NCBI Taxonomy" id="79078"/>
    <lineage>
        <taxon>Eukaryota</taxon>
        <taxon>Viridiplantae</taxon>
        <taxon>Streptophyta</taxon>
        <taxon>Embryophyta</taxon>
        <taxon>Tracheophyta</taxon>
        <taxon>Spermatophyta</taxon>
        <taxon>Magnoliopsida</taxon>
        <taxon>eudicotyledons</taxon>
        <taxon>Gunneridae</taxon>
        <taxon>Pentapetalae</taxon>
        <taxon>rosids</taxon>
        <taxon>fabids</taxon>
        <taxon>Fabales</taxon>
        <taxon>Fabaceae</taxon>
        <taxon>Papilionoideae</taxon>
        <taxon>50 kb inversion clade</taxon>
        <taxon>dalbergioids sensu lato</taxon>
        <taxon>Dalbergieae</taxon>
        <taxon>Pterocarpus clade</taxon>
        <taxon>Stylosanthes</taxon>
    </lineage>
</organism>
<feature type="non-terminal residue" evidence="1">
    <location>
        <position position="75"/>
    </location>
</feature>
<evidence type="ECO:0000313" key="2">
    <source>
        <dbReference type="Proteomes" id="UP001341840"/>
    </source>
</evidence>
<dbReference type="EMBL" id="JASCZI010098779">
    <property type="protein sequence ID" value="MED6154438.1"/>
    <property type="molecule type" value="Genomic_DNA"/>
</dbReference>
<proteinExistence type="predicted"/>
<name>A0ABU6U3N8_9FABA</name>
<keyword evidence="2" id="KW-1185">Reference proteome</keyword>
<sequence>MEASATEKTNLKNIVQNPIPIALATVGIPSDTHPGIVASFRLRPFKGMESVPVDYVNWITGGFVHRAATKRHKFL</sequence>
<gene>
    <name evidence="1" type="ORF">PIB30_112539</name>
</gene>
<comment type="caution">
    <text evidence="1">The sequence shown here is derived from an EMBL/GenBank/DDBJ whole genome shotgun (WGS) entry which is preliminary data.</text>
</comment>
<reference evidence="1 2" key="1">
    <citation type="journal article" date="2023" name="Plants (Basel)">
        <title>Bridging the Gap: Combining Genomics and Transcriptomics Approaches to Understand Stylosanthes scabra, an Orphan Legume from the Brazilian Caatinga.</title>
        <authorList>
            <person name="Ferreira-Neto J.R.C."/>
            <person name="da Silva M.D."/>
            <person name="Binneck E."/>
            <person name="de Melo N.F."/>
            <person name="da Silva R.H."/>
            <person name="de Melo A.L.T.M."/>
            <person name="Pandolfi V."/>
            <person name="Bustamante F.O."/>
            <person name="Brasileiro-Vidal A.C."/>
            <person name="Benko-Iseppon A.M."/>
        </authorList>
    </citation>
    <scope>NUCLEOTIDE SEQUENCE [LARGE SCALE GENOMIC DNA]</scope>
    <source>
        <tissue evidence="1">Leaves</tissue>
    </source>
</reference>
<protein>
    <submittedName>
        <fullName evidence="1">Uncharacterized protein</fullName>
    </submittedName>
</protein>
<dbReference type="Proteomes" id="UP001341840">
    <property type="component" value="Unassembled WGS sequence"/>
</dbReference>